<evidence type="ECO:0000256" key="1">
    <source>
        <dbReference type="SAM" id="MobiDB-lite"/>
    </source>
</evidence>
<dbReference type="InterPro" id="IPR012337">
    <property type="entry name" value="RNaseH-like_sf"/>
</dbReference>
<proteinExistence type="predicted"/>
<feature type="compositionally biased region" description="Low complexity" evidence="1">
    <location>
        <begin position="304"/>
        <end position="317"/>
    </location>
</feature>
<dbReference type="Gene3D" id="1.10.340.70">
    <property type="match status" value="1"/>
</dbReference>
<dbReference type="Pfam" id="PF24626">
    <property type="entry name" value="SH3_Tf2-1"/>
    <property type="match status" value="1"/>
</dbReference>
<dbReference type="GO" id="GO:0003676">
    <property type="term" value="F:nucleic acid binding"/>
    <property type="evidence" value="ECO:0007669"/>
    <property type="project" value="InterPro"/>
</dbReference>
<dbReference type="InterPro" id="IPR036397">
    <property type="entry name" value="RNaseH_sf"/>
</dbReference>
<dbReference type="PANTHER" id="PTHR35046:SF9">
    <property type="entry name" value="RNA-DIRECTED DNA POLYMERASE"/>
    <property type="match status" value="1"/>
</dbReference>
<dbReference type="InterPro" id="IPR056924">
    <property type="entry name" value="SH3_Tf2-1"/>
</dbReference>
<gene>
    <name evidence="4" type="ORF">U9M48_019553</name>
</gene>
<organism evidence="4 5">
    <name type="scientific">Paspalum notatum var. saurae</name>
    <dbReference type="NCBI Taxonomy" id="547442"/>
    <lineage>
        <taxon>Eukaryota</taxon>
        <taxon>Viridiplantae</taxon>
        <taxon>Streptophyta</taxon>
        <taxon>Embryophyta</taxon>
        <taxon>Tracheophyta</taxon>
        <taxon>Spermatophyta</taxon>
        <taxon>Magnoliopsida</taxon>
        <taxon>Liliopsida</taxon>
        <taxon>Poales</taxon>
        <taxon>Poaceae</taxon>
        <taxon>PACMAD clade</taxon>
        <taxon>Panicoideae</taxon>
        <taxon>Andropogonodae</taxon>
        <taxon>Paspaleae</taxon>
        <taxon>Paspalinae</taxon>
        <taxon>Paspalum</taxon>
    </lineage>
</organism>
<dbReference type="EMBL" id="CP144748">
    <property type="protein sequence ID" value="WVZ70924.1"/>
    <property type="molecule type" value="Genomic_DNA"/>
</dbReference>
<feature type="region of interest" description="Disordered" evidence="1">
    <location>
        <begin position="284"/>
        <end position="322"/>
    </location>
</feature>
<feature type="domain" description="Integrase zinc-binding" evidence="2">
    <location>
        <begin position="2"/>
        <end position="42"/>
    </location>
</feature>
<dbReference type="Proteomes" id="UP001341281">
    <property type="component" value="Chromosome 04"/>
</dbReference>
<sequence>MGHFGVYKTHEVLAAHFFWPRMLRDVKRLVARCTTCQKAKSRLSNHGLYMPLPVPTSPWLDISMDFVLGLPRTKKGRDSIFVVVDRFSKMAHFIPCHKTDDASSVAELFFREIIRLHDKNLRRWEDCLPHIEFAYNRATHSSTKMCPFQIVYGYIPRAPIDLFSLDAAETPHIDAVAYVEQMIDLHAQTHQNIAAANAKYQVAGSKGRKHITFAPGDMVWLHLRKDRFPTLRRSKLMPRAAGPFKVLTKINDNAYILDLPAEFGVSTSFNVADLKPYVGEDKELPSRTTSVLEGEDDEDINYNTSTSTPAAPPSSSAGPINRARARDLNFVMLLKNEGPEE</sequence>
<feature type="domain" description="Tf2-1-like SH3-like" evidence="3">
    <location>
        <begin position="216"/>
        <end position="278"/>
    </location>
</feature>
<dbReference type="AlphaFoldDB" id="A0AAQ3TDY4"/>
<dbReference type="PANTHER" id="PTHR35046">
    <property type="entry name" value="ZINC KNUCKLE (CCHC-TYPE) FAMILY PROTEIN"/>
    <property type="match status" value="1"/>
</dbReference>
<dbReference type="Gene3D" id="3.30.420.10">
    <property type="entry name" value="Ribonuclease H-like superfamily/Ribonuclease H"/>
    <property type="match status" value="1"/>
</dbReference>
<keyword evidence="5" id="KW-1185">Reference proteome</keyword>
<dbReference type="SUPFAM" id="SSF53098">
    <property type="entry name" value="Ribonuclease H-like"/>
    <property type="match status" value="1"/>
</dbReference>
<protein>
    <recommendedName>
        <fullName evidence="6">Integrase catalytic domain-containing protein</fullName>
    </recommendedName>
</protein>
<reference evidence="4 5" key="1">
    <citation type="submission" date="2024-02" db="EMBL/GenBank/DDBJ databases">
        <title>High-quality chromosome-scale genome assembly of Pensacola bahiagrass (Paspalum notatum Flugge var. saurae).</title>
        <authorList>
            <person name="Vega J.M."/>
            <person name="Podio M."/>
            <person name="Orjuela J."/>
            <person name="Siena L.A."/>
            <person name="Pessino S.C."/>
            <person name="Combes M.C."/>
            <person name="Mariac C."/>
            <person name="Albertini E."/>
            <person name="Pupilli F."/>
            <person name="Ortiz J.P.A."/>
            <person name="Leblanc O."/>
        </authorList>
    </citation>
    <scope>NUCLEOTIDE SEQUENCE [LARGE SCALE GENOMIC DNA]</scope>
    <source>
        <strain evidence="4">R1</strain>
        <tissue evidence="4">Leaf</tissue>
    </source>
</reference>
<dbReference type="Pfam" id="PF17921">
    <property type="entry name" value="Integrase_H2C2"/>
    <property type="match status" value="1"/>
</dbReference>
<evidence type="ECO:0000313" key="4">
    <source>
        <dbReference type="EMBL" id="WVZ70924.1"/>
    </source>
</evidence>
<evidence type="ECO:0008006" key="6">
    <source>
        <dbReference type="Google" id="ProtNLM"/>
    </source>
</evidence>
<dbReference type="InterPro" id="IPR041588">
    <property type="entry name" value="Integrase_H2C2"/>
</dbReference>
<accession>A0AAQ3TDY4</accession>
<evidence type="ECO:0000259" key="2">
    <source>
        <dbReference type="Pfam" id="PF17921"/>
    </source>
</evidence>
<name>A0AAQ3TDY4_PASNO</name>
<evidence type="ECO:0000259" key="3">
    <source>
        <dbReference type="Pfam" id="PF24626"/>
    </source>
</evidence>
<evidence type="ECO:0000313" key="5">
    <source>
        <dbReference type="Proteomes" id="UP001341281"/>
    </source>
</evidence>